<evidence type="ECO:0000256" key="3">
    <source>
        <dbReference type="ARBA" id="ARBA00022801"/>
    </source>
</evidence>
<dbReference type="Proteomes" id="UP000290545">
    <property type="component" value="Unassembled WGS sequence"/>
</dbReference>
<dbReference type="EC" id="3.1.4.3" evidence="2"/>
<organism evidence="6 7">
    <name type="scientific">Filimonas effusa</name>
    <dbReference type="NCBI Taxonomy" id="2508721"/>
    <lineage>
        <taxon>Bacteria</taxon>
        <taxon>Pseudomonadati</taxon>
        <taxon>Bacteroidota</taxon>
        <taxon>Chitinophagia</taxon>
        <taxon>Chitinophagales</taxon>
        <taxon>Chitinophagaceae</taxon>
        <taxon>Filimonas</taxon>
    </lineage>
</organism>
<evidence type="ECO:0000256" key="2">
    <source>
        <dbReference type="ARBA" id="ARBA00012018"/>
    </source>
</evidence>
<evidence type="ECO:0000313" key="7">
    <source>
        <dbReference type="Proteomes" id="UP000290545"/>
    </source>
</evidence>
<dbReference type="Pfam" id="PF04185">
    <property type="entry name" value="Phosphoesterase"/>
    <property type="match status" value="1"/>
</dbReference>
<dbReference type="InterPro" id="IPR019546">
    <property type="entry name" value="TAT_signal_bac_arc"/>
</dbReference>
<sequence length="785" mass="88348">MDTSRRDFLRKAALLSGAAGLSGILPESIQKALAITPPKNSTYLDAEHIVFLMQENRSFDHCFGSLRGVRGFDDPRAISLPSQYPVWLQTNKEGQTFAPWRLNMKESKATWMSGLPHSWEDQVDALNNGKHDQWLNVKRSGNKAYAAMPLTLGYYNRQDIPFYYAMADAFTVCDQYFCSALTGTTPNRLFFWTGKLRENENDQARVRNGEVDYNKKLKWTTFPERLEQAGISWRIYQNELSLPSGFKGEQDSWLSNFTDNPLEWFQQYKVEKKNQDLSGIEKNLHEKAFTTNKNDPNYRELTSMQYNDGDTVHSLQVPKGDILHQFRQDVTDNKLPTVSWLVAPEKFSDHPGAPWYGAWYVSEVLDILTQNPEVWKKTIFIVNYDENDGIFDHVPPFTAPQPGNPATGFVSKGIDAAIEYVSLDSELKYNTSRHARQSPVGLGFRVPMIIASPWSRGGWVNSQVFDHTSCLQFLEHFLAHKGFAVTEDNISSWRRAVCGDLSSVFRPYKGEKIHLPEFLPKEELLQTIHQAQFRDIPGGFHAFTPEEINAVQQSGIRSGLLPRQEKGARPSCALPYELYADAQYTAASGTVAIRLEAANTVFGSKSAGAPFLVYAPGNYKTDDGSSFETARNWSFAVKAGEAITPQWPLAAFELGRYHLSVYGPNGFYRAYRGDAGDPSLECSGSYDLHGNNAGDIMVLLHNTADIPYTIHLKQYAYAGKRFSRQLQPGESHTVRIASHKTAGWYDFAIVADGFPFFEKRFAGRVETGRPSTSDPLIGGEPDGRQ</sequence>
<comment type="caution">
    <text evidence="6">The sequence shown here is derived from an EMBL/GenBank/DDBJ whole genome shotgun (WGS) entry which is preliminary data.</text>
</comment>
<feature type="domain" description="Bacterial phospholipase C C-terminal" evidence="5">
    <location>
        <begin position="681"/>
        <end position="764"/>
    </location>
</feature>
<dbReference type="AlphaFoldDB" id="A0A4Q1D8A4"/>
<comment type="similarity">
    <text evidence="1">Belongs to the bacterial phospholipase C family.</text>
</comment>
<accession>A0A4Q1D8A4</accession>
<dbReference type="GO" id="GO:0016042">
    <property type="term" value="P:lipid catabolic process"/>
    <property type="evidence" value="ECO:0007669"/>
    <property type="project" value="InterPro"/>
</dbReference>
<dbReference type="RefSeq" id="WP_129001172.1">
    <property type="nucleotide sequence ID" value="NZ_SDHZ01000001.1"/>
</dbReference>
<evidence type="ECO:0000259" key="5">
    <source>
        <dbReference type="Pfam" id="PF05506"/>
    </source>
</evidence>
<feature type="region of interest" description="Disordered" evidence="4">
    <location>
        <begin position="766"/>
        <end position="785"/>
    </location>
</feature>
<dbReference type="NCBIfam" id="TIGR03396">
    <property type="entry name" value="PC_PLC"/>
    <property type="match status" value="1"/>
</dbReference>
<evidence type="ECO:0000256" key="4">
    <source>
        <dbReference type="SAM" id="MobiDB-lite"/>
    </source>
</evidence>
<dbReference type="GO" id="GO:0034480">
    <property type="term" value="F:phosphatidylcholine phospholipase C activity"/>
    <property type="evidence" value="ECO:0007669"/>
    <property type="project" value="UniProtKB-EC"/>
</dbReference>
<dbReference type="InterPro" id="IPR006311">
    <property type="entry name" value="TAT_signal"/>
</dbReference>
<proteinExistence type="inferred from homology"/>
<dbReference type="InterPro" id="IPR017850">
    <property type="entry name" value="Alkaline_phosphatase_core_sf"/>
</dbReference>
<feature type="domain" description="Bacterial phospholipase C C-terminal" evidence="5">
    <location>
        <begin position="570"/>
        <end position="674"/>
    </location>
</feature>
<reference evidence="6 7" key="1">
    <citation type="submission" date="2019-01" db="EMBL/GenBank/DDBJ databases">
        <title>Filimonas sp. strain TTM-71.</title>
        <authorList>
            <person name="Chen W.-M."/>
        </authorList>
    </citation>
    <scope>NUCLEOTIDE SEQUENCE [LARGE SCALE GENOMIC DNA]</scope>
    <source>
        <strain evidence="6 7">TTM-71</strain>
    </source>
</reference>
<dbReference type="InterPro" id="IPR017767">
    <property type="entry name" value="PC-PLC"/>
</dbReference>
<dbReference type="PANTHER" id="PTHR31956:SF1">
    <property type="entry name" value="NON-SPECIFIC PHOSPHOLIPASE C1"/>
    <property type="match status" value="1"/>
</dbReference>
<dbReference type="Gene3D" id="3.40.720.10">
    <property type="entry name" value="Alkaline Phosphatase, subunit A"/>
    <property type="match status" value="2"/>
</dbReference>
<evidence type="ECO:0000313" key="6">
    <source>
        <dbReference type="EMBL" id="RXK85420.1"/>
    </source>
</evidence>
<dbReference type="OrthoDB" id="980947at2"/>
<evidence type="ECO:0000256" key="1">
    <source>
        <dbReference type="ARBA" id="ARBA00009717"/>
    </source>
</evidence>
<dbReference type="Pfam" id="PF05506">
    <property type="entry name" value="PLipase_C_C"/>
    <property type="match status" value="2"/>
</dbReference>
<dbReference type="InterPro" id="IPR007312">
    <property type="entry name" value="Phosphoesterase"/>
</dbReference>
<protein>
    <recommendedName>
        <fullName evidence="2">phospholipase C</fullName>
        <ecNumber evidence="2">3.1.4.3</ecNumber>
    </recommendedName>
</protein>
<keyword evidence="3" id="KW-0378">Hydrolase</keyword>
<keyword evidence="7" id="KW-1185">Reference proteome</keyword>
<dbReference type="NCBIfam" id="TIGR01409">
    <property type="entry name" value="TAT_signal_seq"/>
    <property type="match status" value="1"/>
</dbReference>
<dbReference type="PROSITE" id="PS51318">
    <property type="entry name" value="TAT"/>
    <property type="match status" value="1"/>
</dbReference>
<name>A0A4Q1D8A4_9BACT</name>
<dbReference type="EMBL" id="SDHZ01000001">
    <property type="protein sequence ID" value="RXK85420.1"/>
    <property type="molecule type" value="Genomic_DNA"/>
</dbReference>
<dbReference type="InterPro" id="IPR008475">
    <property type="entry name" value="PLipase_C_C"/>
</dbReference>
<dbReference type="SUPFAM" id="SSF53649">
    <property type="entry name" value="Alkaline phosphatase-like"/>
    <property type="match status" value="1"/>
</dbReference>
<gene>
    <name evidence="6" type="ORF">ESB13_00925</name>
</gene>
<dbReference type="PANTHER" id="PTHR31956">
    <property type="entry name" value="NON-SPECIFIC PHOSPHOLIPASE C4-RELATED"/>
    <property type="match status" value="1"/>
</dbReference>